<dbReference type="InterPro" id="IPR025373">
    <property type="entry name" value="DUF4363"/>
</dbReference>
<name>A0A644YL85_9ZZZZ</name>
<dbReference type="Pfam" id="PF14276">
    <property type="entry name" value="DUF4363"/>
    <property type="match status" value="1"/>
</dbReference>
<dbReference type="AlphaFoldDB" id="A0A644YL85"/>
<dbReference type="EMBL" id="VSSQ01005415">
    <property type="protein sequence ID" value="MPM29067.1"/>
    <property type="molecule type" value="Genomic_DNA"/>
</dbReference>
<evidence type="ECO:0008006" key="3">
    <source>
        <dbReference type="Google" id="ProtNLM"/>
    </source>
</evidence>
<feature type="transmembrane region" description="Helical" evidence="1">
    <location>
        <begin position="7"/>
        <end position="27"/>
    </location>
</feature>
<evidence type="ECO:0000313" key="2">
    <source>
        <dbReference type="EMBL" id="MPM29067.1"/>
    </source>
</evidence>
<reference evidence="2" key="1">
    <citation type="submission" date="2019-08" db="EMBL/GenBank/DDBJ databases">
        <authorList>
            <person name="Kucharzyk K."/>
            <person name="Murdoch R.W."/>
            <person name="Higgins S."/>
            <person name="Loffler F."/>
        </authorList>
    </citation>
    <scope>NUCLEOTIDE SEQUENCE</scope>
</reference>
<protein>
    <recommendedName>
        <fullName evidence="3">DUF4363 domain-containing protein</fullName>
    </recommendedName>
</protein>
<proteinExistence type="predicted"/>
<keyword evidence="1" id="KW-0812">Transmembrane</keyword>
<accession>A0A644YL85</accession>
<comment type="caution">
    <text evidence="2">The sequence shown here is derived from an EMBL/GenBank/DDBJ whole genome shotgun (WGS) entry which is preliminary data.</text>
</comment>
<gene>
    <name evidence="2" type="ORF">SDC9_75606</name>
</gene>
<organism evidence="2">
    <name type="scientific">bioreactor metagenome</name>
    <dbReference type="NCBI Taxonomy" id="1076179"/>
    <lineage>
        <taxon>unclassified sequences</taxon>
        <taxon>metagenomes</taxon>
        <taxon>ecological metagenomes</taxon>
    </lineage>
</organism>
<keyword evidence="1" id="KW-1133">Transmembrane helix</keyword>
<keyword evidence="1" id="KW-0472">Membrane</keyword>
<evidence type="ECO:0000256" key="1">
    <source>
        <dbReference type="SAM" id="Phobius"/>
    </source>
</evidence>
<sequence>MRKFLVTCIPIVTIIIFIVVMLSGNYLKKTKVDNISFVELIQLVEQDLNSDKWEEAKSHAEELQEVWDKLINRTQFSSERDEINELNVSLARLQGAIVANNKALAMDGLYEAYEHWDQLGN</sequence>